<organism evidence="8 9">
    <name type="scientific">Treponema lecithinolyticum ATCC 700332</name>
    <dbReference type="NCBI Taxonomy" id="1321815"/>
    <lineage>
        <taxon>Bacteria</taxon>
        <taxon>Pseudomonadati</taxon>
        <taxon>Spirochaetota</taxon>
        <taxon>Spirochaetia</taxon>
        <taxon>Spirochaetales</taxon>
        <taxon>Treponemataceae</taxon>
        <taxon>Treponema</taxon>
    </lineage>
</organism>
<sequence length="455" mass="52362">MAQEIHDGVHSYSEAERYVAPASEAVQKHIEWFTGLKFGLMMHWAPGCQLATYESWPLCDEEEDWARKDIDWTHDMQEFKNQYWSANKTFNPVKFRPDFWADFARQSGFKYVLFTTKHHDGFCMFDTATTDYKITASDCPFHTHRYAHIVKEVFNAFRNEGLAISAYFSKPDWHSPYYWAPEMGPAHTRNVNYRIPDHPELWEKFVAFTHRQIEELCTQYGKIDVLWLDGGQVSPHINHQDIRLGEIVEKIRKTAQPHLIVCDRTVGGEYENIITPEQAVPPDFIPCPWESCITAGDYFSFHYEDNFKSPHKIIALLIEIVSKGGNLALNIPPQPDGCLPAKAMRSLLKVGQWLKTNGEGIYNTKGYALKQKDGIYLTQTEKNLYAFYLYDENTPSLPRKLILTLQSGQKIASAVCLRTGSAIPFEQKEQTVRLDLTGIPILTALYAECFKLVLQ</sequence>
<gene>
    <name evidence="8" type="ORF">HMPREF9193_00841</name>
</gene>
<dbReference type="PANTHER" id="PTHR10030:SF37">
    <property type="entry name" value="ALPHA-L-FUCOSIDASE-RELATED"/>
    <property type="match status" value="1"/>
</dbReference>
<dbReference type="PANTHER" id="PTHR10030">
    <property type="entry name" value="ALPHA-L-FUCOSIDASE"/>
    <property type="match status" value="1"/>
</dbReference>
<keyword evidence="9" id="KW-1185">Reference proteome</keyword>
<dbReference type="EC" id="3.2.1.51" evidence="3"/>
<evidence type="ECO:0000313" key="8">
    <source>
        <dbReference type="EMBL" id="ERJ93552.1"/>
    </source>
</evidence>
<dbReference type="Pfam" id="PF01120">
    <property type="entry name" value="Alpha_L_fucos"/>
    <property type="match status" value="1"/>
</dbReference>
<reference evidence="8 9" key="1">
    <citation type="submission" date="2013-08" db="EMBL/GenBank/DDBJ databases">
        <authorList>
            <person name="Weinstock G."/>
            <person name="Sodergren E."/>
            <person name="Wylie T."/>
            <person name="Fulton L."/>
            <person name="Fulton R."/>
            <person name="Fronick C."/>
            <person name="O'Laughlin M."/>
            <person name="Godfrey J."/>
            <person name="Miner T."/>
            <person name="Herter B."/>
            <person name="Appelbaum E."/>
            <person name="Cordes M."/>
            <person name="Lek S."/>
            <person name="Wollam A."/>
            <person name="Pepin K.H."/>
            <person name="Palsikar V.B."/>
            <person name="Mitreva M."/>
            <person name="Wilson R.K."/>
        </authorList>
    </citation>
    <scope>NUCLEOTIDE SEQUENCE [LARGE SCALE GENOMIC DNA]</scope>
    <source>
        <strain evidence="8 9">ATCC 700332</strain>
    </source>
</reference>
<dbReference type="Proteomes" id="UP000016649">
    <property type="component" value="Unassembled WGS sequence"/>
</dbReference>
<dbReference type="Gene3D" id="3.20.20.80">
    <property type="entry name" value="Glycosidases"/>
    <property type="match status" value="1"/>
</dbReference>
<keyword evidence="4" id="KW-0732">Signal</keyword>
<keyword evidence="5" id="KW-0378">Hydrolase</keyword>
<accession>A0ABN0NZL8</accession>
<dbReference type="InterPro" id="IPR016286">
    <property type="entry name" value="FUC_metazoa-typ"/>
</dbReference>
<comment type="function">
    <text evidence="1">Alpha-L-fucosidase is responsible for hydrolyzing the alpha-1,6-linked fucose joined to the reducing-end N-acetylglucosamine of the carbohydrate moieties of glycoproteins.</text>
</comment>
<dbReference type="InterPro" id="IPR017853">
    <property type="entry name" value="GH"/>
</dbReference>
<proteinExistence type="inferred from homology"/>
<dbReference type="SUPFAM" id="SSF51445">
    <property type="entry name" value="(Trans)glycosidases"/>
    <property type="match status" value="1"/>
</dbReference>
<dbReference type="EMBL" id="AWVH01000024">
    <property type="protein sequence ID" value="ERJ93552.1"/>
    <property type="molecule type" value="Genomic_DNA"/>
</dbReference>
<dbReference type="SMART" id="SM00812">
    <property type="entry name" value="Alpha_L_fucos"/>
    <property type="match status" value="1"/>
</dbReference>
<evidence type="ECO:0000256" key="6">
    <source>
        <dbReference type="ARBA" id="ARBA00023295"/>
    </source>
</evidence>
<dbReference type="InterPro" id="IPR057739">
    <property type="entry name" value="Glyco_hydro_29_N"/>
</dbReference>
<dbReference type="RefSeq" id="WP_021687059.1">
    <property type="nucleotide sequence ID" value="NZ_KI260564.1"/>
</dbReference>
<dbReference type="InterPro" id="IPR000933">
    <property type="entry name" value="Glyco_hydro_29"/>
</dbReference>
<evidence type="ECO:0000259" key="7">
    <source>
        <dbReference type="Pfam" id="PF01120"/>
    </source>
</evidence>
<protein>
    <recommendedName>
        <fullName evidence="3">alpha-L-fucosidase</fullName>
        <ecNumber evidence="3">3.2.1.51</ecNumber>
    </recommendedName>
</protein>
<name>A0ABN0NZL8_TRELE</name>
<dbReference type="PIRSF" id="PIRSF001092">
    <property type="entry name" value="Alpha-L-fucosidase"/>
    <property type="match status" value="1"/>
</dbReference>
<evidence type="ECO:0000256" key="3">
    <source>
        <dbReference type="ARBA" id="ARBA00012662"/>
    </source>
</evidence>
<dbReference type="PRINTS" id="PR00741">
    <property type="entry name" value="GLHYDRLASE29"/>
</dbReference>
<evidence type="ECO:0000313" key="9">
    <source>
        <dbReference type="Proteomes" id="UP000016649"/>
    </source>
</evidence>
<comment type="caution">
    <text evidence="8">The sequence shown here is derived from an EMBL/GenBank/DDBJ whole genome shotgun (WGS) entry which is preliminary data.</text>
</comment>
<evidence type="ECO:0000256" key="1">
    <source>
        <dbReference type="ARBA" id="ARBA00004071"/>
    </source>
</evidence>
<evidence type="ECO:0000256" key="5">
    <source>
        <dbReference type="ARBA" id="ARBA00022801"/>
    </source>
</evidence>
<evidence type="ECO:0000256" key="4">
    <source>
        <dbReference type="ARBA" id="ARBA00022729"/>
    </source>
</evidence>
<feature type="domain" description="Glycoside hydrolase family 29 N-terminal" evidence="7">
    <location>
        <begin position="14"/>
        <end position="359"/>
    </location>
</feature>
<keyword evidence="6" id="KW-0326">Glycosidase</keyword>
<comment type="similarity">
    <text evidence="2">Belongs to the glycosyl hydrolase 29 family.</text>
</comment>
<evidence type="ECO:0000256" key="2">
    <source>
        <dbReference type="ARBA" id="ARBA00007951"/>
    </source>
</evidence>